<evidence type="ECO:0000256" key="2">
    <source>
        <dbReference type="SAM" id="Phobius"/>
    </source>
</evidence>
<accession>A0AAJ6ZGU8</accession>
<dbReference type="PANTHER" id="PTHR44188">
    <property type="entry name" value="GDAP1, ISOFORM A"/>
    <property type="match status" value="1"/>
</dbReference>
<name>A0AAJ6ZGU8_PAPXU</name>
<dbReference type="InterPro" id="IPR004045">
    <property type="entry name" value="Glutathione_S-Trfase_N"/>
</dbReference>
<dbReference type="GeneID" id="106121208"/>
<dbReference type="Proteomes" id="UP000694872">
    <property type="component" value="Unplaced"/>
</dbReference>
<dbReference type="PANTHER" id="PTHR44188:SF1">
    <property type="entry name" value="GDAP1, ISOFORM A"/>
    <property type="match status" value="1"/>
</dbReference>
<proteinExistence type="inferred from homology"/>
<evidence type="ECO:0000313" key="5">
    <source>
        <dbReference type="RefSeq" id="XP_013172195.1"/>
    </source>
</evidence>
<protein>
    <submittedName>
        <fullName evidence="5">Ganglioside-induced differentiation-associated protein 1 isoform X1</fullName>
    </submittedName>
</protein>
<gene>
    <name evidence="5" type="primary">LOC106121208</name>
</gene>
<keyword evidence="2" id="KW-0812">Transmembrane</keyword>
<dbReference type="InterPro" id="IPR036282">
    <property type="entry name" value="Glutathione-S-Trfase_C_sf"/>
</dbReference>
<evidence type="ECO:0000259" key="3">
    <source>
        <dbReference type="PROSITE" id="PS50404"/>
    </source>
</evidence>
<dbReference type="SUPFAM" id="SSF47616">
    <property type="entry name" value="GST C-terminal domain-like"/>
    <property type="match status" value="1"/>
</dbReference>
<comment type="similarity">
    <text evidence="1">Belongs to the GST superfamily.</text>
</comment>
<keyword evidence="2" id="KW-0472">Membrane</keyword>
<dbReference type="RefSeq" id="XP_013172195.1">
    <property type="nucleotide sequence ID" value="XM_013316741.1"/>
</dbReference>
<dbReference type="Pfam" id="PF00043">
    <property type="entry name" value="GST_C"/>
    <property type="match status" value="1"/>
</dbReference>
<dbReference type="GO" id="GO:0000266">
    <property type="term" value="P:mitochondrial fission"/>
    <property type="evidence" value="ECO:0007669"/>
    <property type="project" value="TreeGrafter"/>
</dbReference>
<dbReference type="PROSITE" id="PS50405">
    <property type="entry name" value="GST_CTER"/>
    <property type="match status" value="1"/>
</dbReference>
<dbReference type="CDD" id="cd00570">
    <property type="entry name" value="GST_N_family"/>
    <property type="match status" value="1"/>
</dbReference>
<feature type="domain" description="GST N-terminal" evidence="3">
    <location>
        <begin position="27"/>
        <end position="108"/>
    </location>
</feature>
<sequence>MHYVQKYLEKYQLIKTSNNKMNSGSNTNIYLYCNYYSFYSQKVLMTLYEKNVDFEPLVVDITKGEQYSPWFLELNPRGEVPVLKVRNEVIPDSTRIIDYLEYHLDQELTPIINVSRDSKVMKNINRFRDLLEALPAGVITVGSFFHPHLCGTPKLPFVFPVREVLKSGDLVSSKNLRKLAEENPKAKGILLYKAEIQDRKHEILTNEEEYLKVLNIVDAVFTQVEDQLKEQSEVSDSWLCCDKFTIADVNLAIILQRLWELGLDERFWTNGKRPHIENYFNRVKLRESFVKTIPNMAVHIKLIFTSQPPAYVGAAGAVSIGVVLALAYMLKKLI</sequence>
<dbReference type="InterPro" id="IPR036249">
    <property type="entry name" value="Thioredoxin-like_sf"/>
</dbReference>
<dbReference type="GO" id="GO:0005741">
    <property type="term" value="C:mitochondrial outer membrane"/>
    <property type="evidence" value="ECO:0007669"/>
    <property type="project" value="TreeGrafter"/>
</dbReference>
<dbReference type="Gene3D" id="1.20.1050.10">
    <property type="match status" value="1"/>
</dbReference>
<dbReference type="Pfam" id="PF13409">
    <property type="entry name" value="GST_N_2"/>
    <property type="match status" value="1"/>
</dbReference>
<dbReference type="InterPro" id="IPR004046">
    <property type="entry name" value="GST_C"/>
</dbReference>
<dbReference type="Gene3D" id="3.40.30.10">
    <property type="entry name" value="Glutaredoxin"/>
    <property type="match status" value="1"/>
</dbReference>
<evidence type="ECO:0000259" key="4">
    <source>
        <dbReference type="PROSITE" id="PS50405"/>
    </source>
</evidence>
<keyword evidence="2" id="KW-1133">Transmembrane helix</keyword>
<dbReference type="KEGG" id="pxu:106121208"/>
<dbReference type="CTD" id="54332"/>
<dbReference type="GO" id="GO:0008053">
    <property type="term" value="P:mitochondrial fusion"/>
    <property type="evidence" value="ECO:0007669"/>
    <property type="project" value="TreeGrafter"/>
</dbReference>
<evidence type="ECO:0000256" key="1">
    <source>
        <dbReference type="ARBA" id="ARBA00007409"/>
    </source>
</evidence>
<dbReference type="SUPFAM" id="SSF52833">
    <property type="entry name" value="Thioredoxin-like"/>
    <property type="match status" value="1"/>
</dbReference>
<reference evidence="5" key="1">
    <citation type="submission" date="2025-08" db="UniProtKB">
        <authorList>
            <consortium name="RefSeq"/>
        </authorList>
    </citation>
    <scope>IDENTIFICATION</scope>
</reference>
<dbReference type="GO" id="GO:0006626">
    <property type="term" value="P:protein targeting to mitochondrion"/>
    <property type="evidence" value="ECO:0007669"/>
    <property type="project" value="TreeGrafter"/>
</dbReference>
<feature type="domain" description="GST C-terminal" evidence="4">
    <location>
        <begin position="117"/>
        <end position="312"/>
    </location>
</feature>
<dbReference type="AlphaFoldDB" id="A0AAJ6ZGU8"/>
<organism evidence="5">
    <name type="scientific">Papilio xuthus</name>
    <name type="common">Asian swallowtail butterfly</name>
    <dbReference type="NCBI Taxonomy" id="66420"/>
    <lineage>
        <taxon>Eukaryota</taxon>
        <taxon>Metazoa</taxon>
        <taxon>Ecdysozoa</taxon>
        <taxon>Arthropoda</taxon>
        <taxon>Hexapoda</taxon>
        <taxon>Insecta</taxon>
        <taxon>Pterygota</taxon>
        <taxon>Neoptera</taxon>
        <taxon>Endopterygota</taxon>
        <taxon>Lepidoptera</taxon>
        <taxon>Glossata</taxon>
        <taxon>Ditrysia</taxon>
        <taxon>Papilionoidea</taxon>
        <taxon>Papilionidae</taxon>
        <taxon>Papilioninae</taxon>
        <taxon>Papilio</taxon>
    </lineage>
</organism>
<feature type="transmembrane region" description="Helical" evidence="2">
    <location>
        <begin position="310"/>
        <end position="330"/>
    </location>
</feature>
<dbReference type="PROSITE" id="PS50404">
    <property type="entry name" value="GST_NTER"/>
    <property type="match status" value="1"/>
</dbReference>
<dbReference type="InterPro" id="IPR010987">
    <property type="entry name" value="Glutathione-S-Trfase_C-like"/>
</dbReference>